<dbReference type="Gene3D" id="3.40.50.1820">
    <property type="entry name" value="alpha/beta hydrolase"/>
    <property type="match status" value="1"/>
</dbReference>
<dbReference type="Proteomes" id="UP000254282">
    <property type="component" value="Unassembled WGS sequence"/>
</dbReference>
<sequence>MNFYTLHKHTDRFFTNLFFVLIITISTFGFSQKQKSQILFQAANVSENIAYKTDESGEKIQLDIYRPKNTDDKKIPVVVYVHGGAWVEGDKIITADNYVENTILKLLEKNYAVISINYRLVSENLHFPAPIQDTKDAIRWIRKNADQYHLDENNIGMWGVSAGAHLSLLSAYTQDNEFLGDPELSEYSAKVNYVVDNFGPTDMNTLLHTRAPKPMLFIVGLISQKIIDIRTNLAHGLTGYDIKTDRQKVIEVCKTISPLNYTQNTVPTLILHGNKDKVAPLRHSKRLNRMLKKAGTEHSLIVVKKGNHGFKNTDKAYQDELNDEMIKFILSHEKTTVVND</sequence>
<dbReference type="EC" id="3.1.1.-" evidence="4"/>
<dbReference type="EMBL" id="UFVR01000004">
    <property type="protein sequence ID" value="SUX48141.1"/>
    <property type="molecule type" value="Genomic_DNA"/>
</dbReference>
<dbReference type="PANTHER" id="PTHR48081:SF13">
    <property type="entry name" value="ALPHA_BETA HYDROLASE"/>
    <property type="match status" value="1"/>
</dbReference>
<protein>
    <submittedName>
        <fullName evidence="4">Acetyl esterase</fullName>
        <ecNumber evidence="4">3.1.1.-</ecNumber>
    </submittedName>
</protein>
<dbReference type="SUPFAM" id="SSF53474">
    <property type="entry name" value="alpha/beta-Hydrolases"/>
    <property type="match status" value="1"/>
</dbReference>
<name>A0A381FNL4_9FLAO</name>
<proteinExistence type="predicted"/>
<keyword evidence="1 4" id="KW-0378">Hydrolase</keyword>
<organism evidence="4 5">
    <name type="scientific">Chryseobacterium indoltheticum</name>
    <dbReference type="NCBI Taxonomy" id="254"/>
    <lineage>
        <taxon>Bacteria</taxon>
        <taxon>Pseudomonadati</taxon>
        <taxon>Bacteroidota</taxon>
        <taxon>Flavobacteriia</taxon>
        <taxon>Flavobacteriales</taxon>
        <taxon>Weeksellaceae</taxon>
        <taxon>Chryseobacterium group</taxon>
        <taxon>Chryseobacterium</taxon>
    </lineage>
</organism>
<evidence type="ECO:0000256" key="1">
    <source>
        <dbReference type="ARBA" id="ARBA00022801"/>
    </source>
</evidence>
<feature type="domain" description="BD-FAE-like" evidence="3">
    <location>
        <begin position="62"/>
        <end position="291"/>
    </location>
</feature>
<dbReference type="InterPro" id="IPR050300">
    <property type="entry name" value="GDXG_lipolytic_enzyme"/>
</dbReference>
<dbReference type="STRING" id="254.SAMN05421682_107165"/>
<keyword evidence="2" id="KW-0472">Membrane</keyword>
<keyword evidence="2" id="KW-0812">Transmembrane</keyword>
<evidence type="ECO:0000313" key="5">
    <source>
        <dbReference type="Proteomes" id="UP000254282"/>
    </source>
</evidence>
<accession>A0A381FNL4</accession>
<dbReference type="GO" id="GO:0016787">
    <property type="term" value="F:hydrolase activity"/>
    <property type="evidence" value="ECO:0007669"/>
    <property type="project" value="UniProtKB-KW"/>
</dbReference>
<dbReference type="InterPro" id="IPR029058">
    <property type="entry name" value="AB_hydrolase_fold"/>
</dbReference>
<reference evidence="4 5" key="1">
    <citation type="submission" date="2018-06" db="EMBL/GenBank/DDBJ databases">
        <authorList>
            <consortium name="Pathogen Informatics"/>
            <person name="Doyle S."/>
        </authorList>
    </citation>
    <scope>NUCLEOTIDE SEQUENCE [LARGE SCALE GENOMIC DNA]</scope>
    <source>
        <strain evidence="4 5">NCTC13532</strain>
    </source>
</reference>
<evidence type="ECO:0000256" key="2">
    <source>
        <dbReference type="SAM" id="Phobius"/>
    </source>
</evidence>
<dbReference type="Pfam" id="PF20434">
    <property type="entry name" value="BD-FAE"/>
    <property type="match status" value="1"/>
</dbReference>
<evidence type="ECO:0000313" key="4">
    <source>
        <dbReference type="EMBL" id="SUX48141.1"/>
    </source>
</evidence>
<feature type="transmembrane region" description="Helical" evidence="2">
    <location>
        <begin position="12"/>
        <end position="30"/>
    </location>
</feature>
<keyword evidence="2" id="KW-1133">Transmembrane helix</keyword>
<dbReference type="InterPro" id="IPR049492">
    <property type="entry name" value="BD-FAE-like_dom"/>
</dbReference>
<gene>
    <name evidence="4" type="primary">aes_2</name>
    <name evidence="4" type="ORF">NCTC13532_03744</name>
</gene>
<evidence type="ECO:0000259" key="3">
    <source>
        <dbReference type="Pfam" id="PF20434"/>
    </source>
</evidence>
<dbReference type="PANTHER" id="PTHR48081">
    <property type="entry name" value="AB HYDROLASE SUPERFAMILY PROTEIN C4A8.06C"/>
    <property type="match status" value="1"/>
</dbReference>
<dbReference type="AlphaFoldDB" id="A0A381FNL4"/>